<keyword evidence="1" id="KW-0547">Nucleotide-binding</keyword>
<evidence type="ECO:0000313" key="4">
    <source>
        <dbReference type="Proteomes" id="UP000245207"/>
    </source>
</evidence>
<accession>A0A2U1LZW6</accession>
<name>A0A2U1LZW6_ARTAN</name>
<evidence type="ECO:0000256" key="1">
    <source>
        <dbReference type="ARBA" id="ARBA00022741"/>
    </source>
</evidence>
<gene>
    <name evidence="3" type="ORF">CTI12_AA435620</name>
</gene>
<reference evidence="3 4" key="1">
    <citation type="journal article" date="2018" name="Mol. Plant">
        <title>The genome of Artemisia annua provides insight into the evolution of Asteraceae family and artemisinin biosynthesis.</title>
        <authorList>
            <person name="Shen Q."/>
            <person name="Zhang L."/>
            <person name="Liao Z."/>
            <person name="Wang S."/>
            <person name="Yan T."/>
            <person name="Shi P."/>
            <person name="Liu M."/>
            <person name="Fu X."/>
            <person name="Pan Q."/>
            <person name="Wang Y."/>
            <person name="Lv Z."/>
            <person name="Lu X."/>
            <person name="Zhang F."/>
            <person name="Jiang W."/>
            <person name="Ma Y."/>
            <person name="Chen M."/>
            <person name="Hao X."/>
            <person name="Li L."/>
            <person name="Tang Y."/>
            <person name="Lv G."/>
            <person name="Zhou Y."/>
            <person name="Sun X."/>
            <person name="Brodelius P.E."/>
            <person name="Rose J.K.C."/>
            <person name="Tang K."/>
        </authorList>
    </citation>
    <scope>NUCLEOTIDE SEQUENCE [LARGE SCALE GENOMIC DNA]</scope>
    <source>
        <strain evidence="4">cv. Huhao1</strain>
        <tissue evidence="3">Leaf</tissue>
    </source>
</reference>
<comment type="caution">
    <text evidence="3">The sequence shown here is derived from an EMBL/GenBank/DDBJ whole genome shotgun (WGS) entry which is preliminary data.</text>
</comment>
<dbReference type="PANTHER" id="PTHR11638">
    <property type="entry name" value="ATP-DEPENDENT CLP PROTEASE"/>
    <property type="match status" value="1"/>
</dbReference>
<dbReference type="GO" id="GO:0005737">
    <property type="term" value="C:cytoplasm"/>
    <property type="evidence" value="ECO:0007669"/>
    <property type="project" value="TreeGrafter"/>
</dbReference>
<dbReference type="AlphaFoldDB" id="A0A2U1LZW6"/>
<sequence length="186" mass="22008">MLNDHIEAIINLLVYVYRISQRYKIRKSLRDLRRMSDEHRKKIQGFWQRIQLNNNQCFLKQHTNVLLIEKGRLVRAGIILAHCWWSRIIFSYVDQGEYFLRVRSSAAEVSCIYNNIKFILVLCGRITHPKSLEKHRNLLQKYGQALMAMAGEGKLDPVTGRDDEIRRCIQILSRRTKNKPVLIVLF</sequence>
<proteinExistence type="predicted"/>
<dbReference type="GO" id="GO:0034605">
    <property type="term" value="P:cellular response to heat"/>
    <property type="evidence" value="ECO:0007669"/>
    <property type="project" value="TreeGrafter"/>
</dbReference>
<evidence type="ECO:0000313" key="3">
    <source>
        <dbReference type="EMBL" id="PWA54510.1"/>
    </source>
</evidence>
<dbReference type="Gene3D" id="3.40.50.300">
    <property type="entry name" value="P-loop containing nucleotide triphosphate hydrolases"/>
    <property type="match status" value="1"/>
</dbReference>
<dbReference type="STRING" id="35608.A0A2U1LZW6"/>
<dbReference type="InterPro" id="IPR050130">
    <property type="entry name" value="ClpA_ClpB"/>
</dbReference>
<evidence type="ECO:0000256" key="2">
    <source>
        <dbReference type="ARBA" id="ARBA00022840"/>
    </source>
</evidence>
<keyword evidence="2" id="KW-0067">ATP-binding</keyword>
<keyword evidence="4" id="KW-1185">Reference proteome</keyword>
<organism evidence="3 4">
    <name type="scientific">Artemisia annua</name>
    <name type="common">Sweet wormwood</name>
    <dbReference type="NCBI Taxonomy" id="35608"/>
    <lineage>
        <taxon>Eukaryota</taxon>
        <taxon>Viridiplantae</taxon>
        <taxon>Streptophyta</taxon>
        <taxon>Embryophyta</taxon>
        <taxon>Tracheophyta</taxon>
        <taxon>Spermatophyta</taxon>
        <taxon>Magnoliopsida</taxon>
        <taxon>eudicotyledons</taxon>
        <taxon>Gunneridae</taxon>
        <taxon>Pentapetalae</taxon>
        <taxon>asterids</taxon>
        <taxon>campanulids</taxon>
        <taxon>Asterales</taxon>
        <taxon>Asteraceae</taxon>
        <taxon>Asteroideae</taxon>
        <taxon>Anthemideae</taxon>
        <taxon>Artemisiinae</taxon>
        <taxon>Artemisia</taxon>
    </lineage>
</organism>
<dbReference type="OrthoDB" id="1681439at2759"/>
<dbReference type="PANTHER" id="PTHR11638:SF18">
    <property type="entry name" value="HEAT SHOCK PROTEIN 104"/>
    <property type="match status" value="1"/>
</dbReference>
<dbReference type="EMBL" id="PKPP01007050">
    <property type="protein sequence ID" value="PWA54510.1"/>
    <property type="molecule type" value="Genomic_DNA"/>
</dbReference>
<protein>
    <submittedName>
        <fullName evidence="3">Chaperone protein ClpB3, chloroplastic</fullName>
    </submittedName>
</protein>
<dbReference type="InterPro" id="IPR027417">
    <property type="entry name" value="P-loop_NTPase"/>
</dbReference>
<dbReference type="GO" id="GO:0005524">
    <property type="term" value="F:ATP binding"/>
    <property type="evidence" value="ECO:0007669"/>
    <property type="project" value="UniProtKB-KW"/>
</dbReference>
<dbReference type="GO" id="GO:0016887">
    <property type="term" value="F:ATP hydrolysis activity"/>
    <property type="evidence" value="ECO:0007669"/>
    <property type="project" value="TreeGrafter"/>
</dbReference>
<dbReference type="Proteomes" id="UP000245207">
    <property type="component" value="Unassembled WGS sequence"/>
</dbReference>